<dbReference type="Pfam" id="PF10551">
    <property type="entry name" value="MULE"/>
    <property type="match status" value="1"/>
</dbReference>
<evidence type="ECO:0000259" key="1">
    <source>
        <dbReference type="Pfam" id="PF10551"/>
    </source>
</evidence>
<name>A0ABQ7TV38_SOLTU</name>
<keyword evidence="3" id="KW-1185">Reference proteome</keyword>
<dbReference type="Proteomes" id="UP000826656">
    <property type="component" value="Unassembled WGS sequence"/>
</dbReference>
<evidence type="ECO:0000313" key="3">
    <source>
        <dbReference type="Proteomes" id="UP000826656"/>
    </source>
</evidence>
<gene>
    <name evidence="2" type="ORF">KY290_036649</name>
</gene>
<sequence>MRKVIVIDGTFLRRKYEGVLLLAVAQDAENHIFPVAFCVMDKEYGASYEYFFQNMRSFVDDVDELCIISDRHPTTKVYDRCEFNDHFNQIRDLVPKAAETLEHIGFHIWSRALCPGNRYNIMTSNIVESVNAMFDVEREFPMVALFDEIMISPQIGLI</sequence>
<comment type="caution">
    <text evidence="2">The sequence shown here is derived from an EMBL/GenBank/DDBJ whole genome shotgun (WGS) entry which is preliminary data.</text>
</comment>
<proteinExistence type="predicted"/>
<reference evidence="2 3" key="1">
    <citation type="journal article" date="2021" name="bioRxiv">
        <title>Chromosome-scale and haplotype-resolved genome assembly of a tetraploid potato cultivar.</title>
        <authorList>
            <person name="Sun H."/>
            <person name="Jiao W.-B."/>
            <person name="Krause K."/>
            <person name="Campoy J.A."/>
            <person name="Goel M."/>
            <person name="Folz-Donahue K."/>
            <person name="Kukat C."/>
            <person name="Huettel B."/>
            <person name="Schneeberger K."/>
        </authorList>
    </citation>
    <scope>NUCLEOTIDE SEQUENCE [LARGE SCALE GENOMIC DNA]</scope>
    <source>
        <strain evidence="2">SolTubOtavaFocal</strain>
        <tissue evidence="2">Leaves</tissue>
    </source>
</reference>
<dbReference type="PANTHER" id="PTHR31973:SF195">
    <property type="entry name" value="MUDR FAMILY TRANSPOSASE"/>
    <property type="match status" value="1"/>
</dbReference>
<protein>
    <recommendedName>
        <fullName evidence="1">MULE transposase domain-containing protein</fullName>
    </recommendedName>
</protein>
<dbReference type="InterPro" id="IPR018289">
    <property type="entry name" value="MULE_transposase_dom"/>
</dbReference>
<dbReference type="EMBL" id="JAIVGD010000028">
    <property type="protein sequence ID" value="KAH0737944.1"/>
    <property type="molecule type" value="Genomic_DNA"/>
</dbReference>
<accession>A0ABQ7TV38</accession>
<organism evidence="2 3">
    <name type="scientific">Solanum tuberosum</name>
    <name type="common">Potato</name>
    <dbReference type="NCBI Taxonomy" id="4113"/>
    <lineage>
        <taxon>Eukaryota</taxon>
        <taxon>Viridiplantae</taxon>
        <taxon>Streptophyta</taxon>
        <taxon>Embryophyta</taxon>
        <taxon>Tracheophyta</taxon>
        <taxon>Spermatophyta</taxon>
        <taxon>Magnoliopsida</taxon>
        <taxon>eudicotyledons</taxon>
        <taxon>Gunneridae</taxon>
        <taxon>Pentapetalae</taxon>
        <taxon>asterids</taxon>
        <taxon>lamiids</taxon>
        <taxon>Solanales</taxon>
        <taxon>Solanaceae</taxon>
        <taxon>Solanoideae</taxon>
        <taxon>Solaneae</taxon>
        <taxon>Solanum</taxon>
    </lineage>
</organism>
<feature type="domain" description="MULE transposase" evidence="1">
    <location>
        <begin position="4"/>
        <end position="74"/>
    </location>
</feature>
<evidence type="ECO:0000313" key="2">
    <source>
        <dbReference type="EMBL" id="KAH0737944.1"/>
    </source>
</evidence>
<dbReference type="PANTHER" id="PTHR31973">
    <property type="entry name" value="POLYPROTEIN, PUTATIVE-RELATED"/>
    <property type="match status" value="1"/>
</dbReference>